<sequence>MRNTNNKTNILVINAFLSMFSLLSVAFDKMLSAMIPIPFFRLEFSDIPAYVSIMMFGDFKSGMLIIIIVSFLRAVFFSIAGWVGFIMRALSVILIFFLFLHCKCKERFSFFLILGTLLYVIAKVPFSMLLWVHVNRIPILFFRKIIPCIVISNILRIILNYFLSIYVYKLIMKAKNTH</sequence>
<dbReference type="KEGG" id="ips:CfP315_0762"/>
<name>A0AA48I4X8_9FIRM</name>
<keyword evidence="1" id="KW-0472">Membrane</keyword>
<accession>A0AA48I4X8</accession>
<dbReference type="EMBL" id="AP027924">
    <property type="protein sequence ID" value="BED92169.1"/>
    <property type="molecule type" value="Genomic_DNA"/>
</dbReference>
<reference evidence="2" key="1">
    <citation type="journal article" date="2023" name="ISME J.">
        <title>Emergence of putative energy parasites within Clostridia revealed by genome analysis of a novel endosymbiotic clade.</title>
        <authorList>
            <person name="Takahashi K."/>
            <person name="Kuwahara H."/>
            <person name="Horikawa Y."/>
            <person name="Izawa K."/>
            <person name="Kato D."/>
            <person name="Inagaki T."/>
            <person name="Yuki M."/>
            <person name="Ohkuma M."/>
            <person name="Hongoh Y."/>
        </authorList>
    </citation>
    <scope>NUCLEOTIDE SEQUENCE</scope>
    <source>
        <strain evidence="2">CfP3-15</strain>
    </source>
</reference>
<organism evidence="2">
    <name type="scientific">Candidatus Improbicoccus pseudotrichonymphae</name>
    <dbReference type="NCBI Taxonomy" id="3033792"/>
    <lineage>
        <taxon>Bacteria</taxon>
        <taxon>Bacillati</taxon>
        <taxon>Bacillota</taxon>
        <taxon>Clostridia</taxon>
        <taxon>Candidatus Improbicoccus</taxon>
    </lineage>
</organism>
<feature type="transmembrane region" description="Helical" evidence="1">
    <location>
        <begin position="75"/>
        <end position="99"/>
    </location>
</feature>
<keyword evidence="1" id="KW-1133">Transmembrane helix</keyword>
<feature type="transmembrane region" description="Helical" evidence="1">
    <location>
        <begin position="144"/>
        <end position="168"/>
    </location>
</feature>
<proteinExistence type="predicted"/>
<dbReference type="AlphaFoldDB" id="A0AA48I4X8"/>
<protein>
    <submittedName>
        <fullName evidence="2">ECF transporter S component</fullName>
    </submittedName>
</protein>
<evidence type="ECO:0000256" key="1">
    <source>
        <dbReference type="SAM" id="Phobius"/>
    </source>
</evidence>
<dbReference type="Proteomes" id="UP001337580">
    <property type="component" value="Chromosome"/>
</dbReference>
<feature type="transmembrane region" description="Helical" evidence="1">
    <location>
        <begin position="111"/>
        <end position="132"/>
    </location>
</feature>
<feature type="transmembrane region" description="Helical" evidence="1">
    <location>
        <begin position="47"/>
        <end position="69"/>
    </location>
</feature>
<feature type="transmembrane region" description="Helical" evidence="1">
    <location>
        <begin position="6"/>
        <end position="27"/>
    </location>
</feature>
<gene>
    <name evidence="2" type="ORF">CfP315_0762</name>
</gene>
<dbReference type="Gene3D" id="1.10.1760.20">
    <property type="match status" value="1"/>
</dbReference>
<keyword evidence="1" id="KW-0812">Transmembrane</keyword>
<evidence type="ECO:0000313" key="2">
    <source>
        <dbReference type="EMBL" id="BED92169.1"/>
    </source>
</evidence>